<organism evidence="2">
    <name type="scientific">invertebrate metagenome</name>
    <dbReference type="NCBI Taxonomy" id="1711999"/>
    <lineage>
        <taxon>unclassified sequences</taxon>
        <taxon>metagenomes</taxon>
        <taxon>organismal metagenomes</taxon>
    </lineage>
</organism>
<dbReference type="EMBL" id="NSIT01000290">
    <property type="protein sequence ID" value="PJE78028.1"/>
    <property type="molecule type" value="Genomic_DNA"/>
</dbReference>
<evidence type="ECO:0000256" key="1">
    <source>
        <dbReference type="SAM" id="MobiDB-lite"/>
    </source>
</evidence>
<sequence>MNLANIADKKSESNNISLSVQKEDFSEMDSQNDRLGNKE</sequence>
<comment type="caution">
    <text evidence="2">The sequence shown here is derived from an EMBL/GenBank/DDBJ whole genome shotgun (WGS) entry which is preliminary data.</text>
</comment>
<feature type="compositionally biased region" description="Basic and acidic residues" evidence="1">
    <location>
        <begin position="21"/>
        <end position="39"/>
    </location>
</feature>
<name>A0A2H9T492_9ZZZZ</name>
<feature type="region of interest" description="Disordered" evidence="1">
    <location>
        <begin position="1"/>
        <end position="39"/>
    </location>
</feature>
<proteinExistence type="predicted"/>
<gene>
    <name evidence="2" type="ORF">CI610_03044</name>
</gene>
<accession>A0A2H9T492</accession>
<evidence type="ECO:0000313" key="2">
    <source>
        <dbReference type="EMBL" id="PJE78028.1"/>
    </source>
</evidence>
<dbReference type="AlphaFoldDB" id="A0A2H9T492"/>
<protein>
    <submittedName>
        <fullName evidence="2">Uncharacterized protein</fullName>
    </submittedName>
</protein>
<reference evidence="2" key="1">
    <citation type="journal article" date="2017" name="Appl. Environ. Microbiol.">
        <title>Molecular characterization of an Endozoicomonas-like organism causing infection in king scallop Pecten maximus L.</title>
        <authorList>
            <person name="Cano I."/>
            <person name="van Aerle R."/>
            <person name="Ross S."/>
            <person name="Verner-Jeffreys D.W."/>
            <person name="Paley R.K."/>
            <person name="Rimmer G."/>
            <person name="Ryder D."/>
            <person name="Hooper P."/>
            <person name="Stone D."/>
            <person name="Feist S.W."/>
        </authorList>
    </citation>
    <scope>NUCLEOTIDE SEQUENCE</scope>
</reference>